<dbReference type="Proteomes" id="UP000503441">
    <property type="component" value="Chromosome"/>
</dbReference>
<evidence type="ECO:0000256" key="2">
    <source>
        <dbReference type="ARBA" id="ARBA00022692"/>
    </source>
</evidence>
<comment type="subcellular location">
    <subcellularLocation>
        <location evidence="1">Membrane</location>
        <topology evidence="1">Multi-pass membrane protein</topology>
    </subcellularLocation>
</comment>
<keyword evidence="4 5" id="KW-0472">Membrane</keyword>
<evidence type="ECO:0000256" key="1">
    <source>
        <dbReference type="ARBA" id="ARBA00004141"/>
    </source>
</evidence>
<reference evidence="6 7" key="1">
    <citation type="submission" date="2020-03" db="EMBL/GenBank/DDBJ databases">
        <title>Leucobacter sp. nov., isolated from beetles.</title>
        <authorList>
            <person name="Hyun D.-W."/>
            <person name="Bae J.-W."/>
        </authorList>
    </citation>
    <scope>NUCLEOTIDE SEQUENCE [LARGE SCALE GENOMIC DNA]</scope>
    <source>
        <strain evidence="6 7">HDW9A</strain>
    </source>
</reference>
<dbReference type="InterPro" id="IPR032808">
    <property type="entry name" value="DoxX"/>
</dbReference>
<protein>
    <submittedName>
        <fullName evidence="6">DoxX family membrane protein</fullName>
    </submittedName>
</protein>
<keyword evidence="7" id="KW-1185">Reference proteome</keyword>
<feature type="transmembrane region" description="Helical" evidence="5">
    <location>
        <begin position="28"/>
        <end position="46"/>
    </location>
</feature>
<evidence type="ECO:0000313" key="7">
    <source>
        <dbReference type="Proteomes" id="UP000503441"/>
    </source>
</evidence>
<dbReference type="EMBL" id="CP049933">
    <property type="protein sequence ID" value="QIM19236.1"/>
    <property type="molecule type" value="Genomic_DNA"/>
</dbReference>
<dbReference type="Pfam" id="PF07681">
    <property type="entry name" value="DoxX"/>
    <property type="match status" value="1"/>
</dbReference>
<evidence type="ECO:0000256" key="3">
    <source>
        <dbReference type="ARBA" id="ARBA00022989"/>
    </source>
</evidence>
<sequence length="168" mass="18592">MSTPQHNRSFSVKVTHFIDRVEVLAHKVAVPAMRYALALIMIWFGFPKLFSGSSSAEDLAVNTVEILTFGVVAGDTARIMLAAMEVGFGIVLLIGRWMPLMLVLILGHMIGTFTPFLFFPDLLWKSPGVLTIEGQYIVKNVVIIAGLIFLAGWGMRRGGRRRPINYNG</sequence>
<feature type="transmembrane region" description="Helical" evidence="5">
    <location>
        <begin position="136"/>
        <end position="155"/>
    </location>
</feature>
<evidence type="ECO:0000256" key="5">
    <source>
        <dbReference type="SAM" id="Phobius"/>
    </source>
</evidence>
<keyword evidence="3 5" id="KW-1133">Transmembrane helix</keyword>
<name>A0ABX6JY45_9MICO</name>
<keyword evidence="2 5" id="KW-0812">Transmembrane</keyword>
<feature type="transmembrane region" description="Helical" evidence="5">
    <location>
        <begin position="101"/>
        <end position="124"/>
    </location>
</feature>
<feature type="transmembrane region" description="Helical" evidence="5">
    <location>
        <begin position="66"/>
        <end position="94"/>
    </location>
</feature>
<proteinExistence type="predicted"/>
<evidence type="ECO:0000256" key="4">
    <source>
        <dbReference type="ARBA" id="ARBA00023136"/>
    </source>
</evidence>
<organism evidence="6 7">
    <name type="scientific">Leucobacter coleopterorum</name>
    <dbReference type="NCBI Taxonomy" id="2714933"/>
    <lineage>
        <taxon>Bacteria</taxon>
        <taxon>Bacillati</taxon>
        <taxon>Actinomycetota</taxon>
        <taxon>Actinomycetes</taxon>
        <taxon>Micrococcales</taxon>
        <taxon>Microbacteriaceae</taxon>
        <taxon>Leucobacter</taxon>
    </lineage>
</organism>
<evidence type="ECO:0000313" key="6">
    <source>
        <dbReference type="EMBL" id="QIM19236.1"/>
    </source>
</evidence>
<accession>A0ABX6JY45</accession>
<dbReference type="RefSeq" id="WP_166331480.1">
    <property type="nucleotide sequence ID" value="NZ_CP049933.1"/>
</dbReference>
<gene>
    <name evidence="6" type="ORF">G7066_12875</name>
</gene>